<accession>A0A8H8CEG6</accession>
<dbReference type="EMBL" id="JAFIQS010000027">
    <property type="protein sequence ID" value="KAG5161735.1"/>
    <property type="molecule type" value="Genomic_DNA"/>
</dbReference>
<evidence type="ECO:0000313" key="2">
    <source>
        <dbReference type="EMBL" id="KAG5161735.1"/>
    </source>
</evidence>
<dbReference type="AlphaFoldDB" id="A0A8H8CEG6"/>
<evidence type="ECO:0000313" key="1">
    <source>
        <dbReference type="EMBL" id="KAG5161726.1"/>
    </source>
</evidence>
<comment type="caution">
    <text evidence="3">The sequence shown here is derived from an EMBL/GenBank/DDBJ whole genome shotgun (WGS) entry which is preliminary data.</text>
</comment>
<proteinExistence type="predicted"/>
<gene>
    <name evidence="3" type="ORF">JR316_013079</name>
    <name evidence="1" type="ORF">JR316_013386</name>
    <name evidence="2" type="ORF">JR316_013395</name>
</gene>
<sequence length="138" mass="15456">MDKATMTRGLQPVSEVKLAHNLALKEGGNKIQRPYMRTRARRWWWVKRPLSRPLARTASTLTVNGVPGVQHFVEQDTVEHAGLLDLPSPRNLLELQSVPFRIDNAIEDCTILTRYGPSKGRDDLGGERLGVSEGRDGD</sequence>
<name>A0A8H8CEG6_PSICU</name>
<dbReference type="EMBL" id="JAFIQS010000027">
    <property type="protein sequence ID" value="KAG5161726.1"/>
    <property type="molecule type" value="Genomic_DNA"/>
</dbReference>
<reference evidence="3" key="1">
    <citation type="submission" date="2021-02" db="EMBL/GenBank/DDBJ databases">
        <title>Psilocybe cubensis genome.</title>
        <authorList>
            <person name="Mckernan K.J."/>
            <person name="Crawford S."/>
            <person name="Trippe A."/>
            <person name="Kane L.T."/>
            <person name="Mclaughlin S."/>
        </authorList>
    </citation>
    <scope>NUCLEOTIDE SEQUENCE [LARGE SCALE GENOMIC DNA]</scope>
    <source>
        <strain evidence="3">MGC-MH-2018</strain>
    </source>
</reference>
<evidence type="ECO:0000313" key="3">
    <source>
        <dbReference type="EMBL" id="KAG5161945.1"/>
    </source>
</evidence>
<dbReference type="EMBL" id="JAFIQS010000022">
    <property type="protein sequence ID" value="KAG5161945.1"/>
    <property type="molecule type" value="Genomic_DNA"/>
</dbReference>
<organism evidence="3">
    <name type="scientific">Psilocybe cubensis</name>
    <name type="common">Psychedelic mushroom</name>
    <name type="synonym">Stropharia cubensis</name>
    <dbReference type="NCBI Taxonomy" id="181762"/>
    <lineage>
        <taxon>Eukaryota</taxon>
        <taxon>Fungi</taxon>
        <taxon>Dikarya</taxon>
        <taxon>Basidiomycota</taxon>
        <taxon>Agaricomycotina</taxon>
        <taxon>Agaricomycetes</taxon>
        <taxon>Agaricomycetidae</taxon>
        <taxon>Agaricales</taxon>
        <taxon>Agaricineae</taxon>
        <taxon>Strophariaceae</taxon>
        <taxon>Psilocybe</taxon>
    </lineage>
</organism>
<protein>
    <submittedName>
        <fullName evidence="3">Uncharacterized protein</fullName>
    </submittedName>
</protein>